<gene>
    <name evidence="1" type="ORF">E2R66_01725</name>
</gene>
<evidence type="ECO:0000313" key="1">
    <source>
        <dbReference type="EMBL" id="TFF40921.1"/>
    </source>
</evidence>
<keyword evidence="2" id="KW-1185">Reference proteome</keyword>
<accession>A0A4Y8SQP9</accession>
<dbReference type="AlphaFoldDB" id="A0A4Y8SQP9"/>
<dbReference type="Proteomes" id="UP000297540">
    <property type="component" value="Unassembled WGS sequence"/>
</dbReference>
<organism evidence="1 2">
    <name type="scientific">Mucilaginibacter psychrotolerans</name>
    <dbReference type="NCBI Taxonomy" id="1524096"/>
    <lineage>
        <taxon>Bacteria</taxon>
        <taxon>Pseudomonadati</taxon>
        <taxon>Bacteroidota</taxon>
        <taxon>Sphingobacteriia</taxon>
        <taxon>Sphingobacteriales</taxon>
        <taxon>Sphingobacteriaceae</taxon>
        <taxon>Mucilaginibacter</taxon>
    </lineage>
</organism>
<sequence>MCAPHTEACYFSLRAFKAPYLQIMKKKIFQLLLLSTFLVPCKLLAQDNQFSGWAALFHTQRFSQYWGMSFDGQLRSADQFDYLRNVLLRPAVNYYFANNKISALGYAYVTANGRSASGASTFRPESRIWEQFIYNHKISRSATLQHRFRLEQRFLGNTSATANDHYFAQRLRYFARSVIPFKSDSVFKKGPFLALQNEIFVNVQNKNKVNKHFFDQNRAYGAIGFRFSKKFDAEVGYLNQYSKQATTYTVNHVVQTALYTRF</sequence>
<dbReference type="EMBL" id="SOZE01000001">
    <property type="protein sequence ID" value="TFF40921.1"/>
    <property type="molecule type" value="Genomic_DNA"/>
</dbReference>
<protein>
    <submittedName>
        <fullName evidence="1">DUF2490 domain-containing protein</fullName>
    </submittedName>
</protein>
<name>A0A4Y8SQP9_9SPHI</name>
<dbReference type="InterPro" id="IPR019619">
    <property type="entry name" value="DUF2490"/>
</dbReference>
<reference evidence="1 2" key="1">
    <citation type="journal article" date="2017" name="Int. J. Syst. Evol. Microbiol.">
        <title>Mucilaginibacterpsychrotolerans sp. nov., isolated from peatlands.</title>
        <authorList>
            <person name="Deng Y."/>
            <person name="Shen L."/>
            <person name="Xu B."/>
            <person name="Liu Y."/>
            <person name="Gu Z."/>
            <person name="Liu H."/>
            <person name="Zhou Y."/>
        </authorList>
    </citation>
    <scope>NUCLEOTIDE SEQUENCE [LARGE SCALE GENOMIC DNA]</scope>
    <source>
        <strain evidence="1 2">NH7-4</strain>
    </source>
</reference>
<evidence type="ECO:0000313" key="2">
    <source>
        <dbReference type="Proteomes" id="UP000297540"/>
    </source>
</evidence>
<comment type="caution">
    <text evidence="1">The sequence shown here is derived from an EMBL/GenBank/DDBJ whole genome shotgun (WGS) entry which is preliminary data.</text>
</comment>
<dbReference type="Pfam" id="PF10677">
    <property type="entry name" value="DUF2490"/>
    <property type="match status" value="1"/>
</dbReference>
<proteinExistence type="predicted"/>